<proteinExistence type="predicted"/>
<gene>
    <name evidence="1" type="ORF">BST33_00125</name>
</gene>
<dbReference type="AlphaFoldDB" id="A0A7I7R937"/>
<sequence length="162" mass="18962">MEQQQLSLSIIEDLKGKGFNQSQIAEMFGKSRQAVSWHKTRYGGHRTPREIVMDAWPFDVPRAMGQTHPFRRLRDHAEYMVTGGKGMPTDKLKRLRSFYKRMENEVLEFDPNIGPIDGVSRYGGWAYRTRRASDADLLIRVNEYTNLTEEARMIWRFPPEIP</sequence>
<protein>
    <submittedName>
        <fullName evidence="1">Uncharacterized protein</fullName>
    </submittedName>
</protein>
<comment type="caution">
    <text evidence="1">The sequence shown here is derived from an EMBL/GenBank/DDBJ whole genome shotgun (WGS) entry which is preliminary data.</text>
</comment>
<dbReference type="RefSeq" id="WP_083022165.1">
    <property type="nucleotide sequence ID" value="NZ_AP022589.1"/>
</dbReference>
<dbReference type="OrthoDB" id="4427333at2"/>
<dbReference type="EMBL" id="MVHZ01000001">
    <property type="protein sequence ID" value="ORB04351.1"/>
    <property type="molecule type" value="Genomic_DNA"/>
</dbReference>
<accession>A0A7I7R937</accession>
<name>A0A7I7R937_9MYCO</name>
<organism evidence="1 2">
    <name type="scientific">Mycolicibacter minnesotensis</name>
    <dbReference type="NCBI Taxonomy" id="1118379"/>
    <lineage>
        <taxon>Bacteria</taxon>
        <taxon>Bacillati</taxon>
        <taxon>Actinomycetota</taxon>
        <taxon>Actinomycetes</taxon>
        <taxon>Mycobacteriales</taxon>
        <taxon>Mycobacteriaceae</taxon>
        <taxon>Mycolicibacter</taxon>
    </lineage>
</organism>
<dbReference type="Proteomes" id="UP000192320">
    <property type="component" value="Unassembled WGS sequence"/>
</dbReference>
<evidence type="ECO:0000313" key="1">
    <source>
        <dbReference type="EMBL" id="ORB04351.1"/>
    </source>
</evidence>
<evidence type="ECO:0000313" key="2">
    <source>
        <dbReference type="Proteomes" id="UP000192320"/>
    </source>
</evidence>
<keyword evidence="2" id="KW-1185">Reference proteome</keyword>
<reference evidence="1 2" key="1">
    <citation type="submission" date="2017-02" db="EMBL/GenBank/DDBJ databases">
        <title>The new phylogeny of genus Mycobacterium.</title>
        <authorList>
            <person name="Tortoli E."/>
            <person name="Trovato A."/>
            <person name="Cirillo D.M."/>
        </authorList>
    </citation>
    <scope>NUCLEOTIDE SEQUENCE [LARGE SCALE GENOMIC DNA]</scope>
    <source>
        <strain evidence="1 2">DSM 45633</strain>
    </source>
</reference>